<feature type="domain" description="Phospholipid/glycerol acyltransferase" evidence="6">
    <location>
        <begin position="73"/>
        <end position="190"/>
    </location>
</feature>
<keyword evidence="3 7" id="KW-0808">Transferase</keyword>
<dbReference type="CDD" id="cd07989">
    <property type="entry name" value="LPLAT_AGPAT-like"/>
    <property type="match status" value="1"/>
</dbReference>
<dbReference type="PANTHER" id="PTHR10434">
    <property type="entry name" value="1-ACYL-SN-GLYCEROL-3-PHOSPHATE ACYLTRANSFERASE"/>
    <property type="match status" value="1"/>
</dbReference>
<evidence type="ECO:0000256" key="3">
    <source>
        <dbReference type="ARBA" id="ARBA00022679"/>
    </source>
</evidence>
<keyword evidence="2" id="KW-0444">Lipid biosynthesis</keyword>
<dbReference type="SUPFAM" id="SSF69593">
    <property type="entry name" value="Glycerol-3-phosphate (1)-acyltransferase"/>
    <property type="match status" value="1"/>
</dbReference>
<name>A0A1J5TAM2_9ZZZZ</name>
<dbReference type="GO" id="GO:0003841">
    <property type="term" value="F:1-acylglycerol-3-phosphate O-acyltransferase activity"/>
    <property type="evidence" value="ECO:0007669"/>
    <property type="project" value="TreeGrafter"/>
</dbReference>
<evidence type="ECO:0000256" key="1">
    <source>
        <dbReference type="ARBA" id="ARBA00005189"/>
    </source>
</evidence>
<comment type="pathway">
    <text evidence="1">Lipid metabolism.</text>
</comment>
<protein>
    <submittedName>
        <fullName evidence="7">Acyltransferase</fullName>
    </submittedName>
</protein>
<dbReference type="Pfam" id="PF01553">
    <property type="entry name" value="Acyltransferase"/>
    <property type="match status" value="1"/>
</dbReference>
<keyword evidence="5 7" id="KW-0012">Acyltransferase</keyword>
<dbReference type="AlphaFoldDB" id="A0A1J5TAM2"/>
<evidence type="ECO:0000259" key="6">
    <source>
        <dbReference type="SMART" id="SM00563"/>
    </source>
</evidence>
<gene>
    <name evidence="7" type="ORF">GALL_87970</name>
</gene>
<reference evidence="7" key="1">
    <citation type="submission" date="2016-10" db="EMBL/GenBank/DDBJ databases">
        <title>Sequence of Gallionella enrichment culture.</title>
        <authorList>
            <person name="Poehlein A."/>
            <person name="Muehling M."/>
            <person name="Daniel R."/>
        </authorList>
    </citation>
    <scope>NUCLEOTIDE SEQUENCE</scope>
</reference>
<dbReference type="InterPro" id="IPR002123">
    <property type="entry name" value="Plipid/glycerol_acylTrfase"/>
</dbReference>
<keyword evidence="4" id="KW-0443">Lipid metabolism</keyword>
<evidence type="ECO:0000313" key="7">
    <source>
        <dbReference type="EMBL" id="OIR09190.1"/>
    </source>
</evidence>
<dbReference type="GO" id="GO:0006654">
    <property type="term" value="P:phosphatidic acid biosynthetic process"/>
    <property type="evidence" value="ECO:0007669"/>
    <property type="project" value="TreeGrafter"/>
</dbReference>
<organism evidence="7">
    <name type="scientific">mine drainage metagenome</name>
    <dbReference type="NCBI Taxonomy" id="410659"/>
    <lineage>
        <taxon>unclassified sequences</taxon>
        <taxon>metagenomes</taxon>
        <taxon>ecological metagenomes</taxon>
    </lineage>
</organism>
<evidence type="ECO:0000256" key="2">
    <source>
        <dbReference type="ARBA" id="ARBA00022516"/>
    </source>
</evidence>
<evidence type="ECO:0000256" key="5">
    <source>
        <dbReference type="ARBA" id="ARBA00023315"/>
    </source>
</evidence>
<dbReference type="PANTHER" id="PTHR10434:SF64">
    <property type="entry name" value="1-ACYL-SN-GLYCEROL-3-PHOSPHATE ACYLTRANSFERASE-RELATED"/>
    <property type="match status" value="1"/>
</dbReference>
<comment type="caution">
    <text evidence="7">The sequence shown here is derived from an EMBL/GenBank/DDBJ whole genome shotgun (WGS) entry which is preliminary data.</text>
</comment>
<dbReference type="EMBL" id="MLJW01000028">
    <property type="protein sequence ID" value="OIR09190.1"/>
    <property type="molecule type" value="Genomic_DNA"/>
</dbReference>
<accession>A0A1J5TAM2</accession>
<evidence type="ECO:0000256" key="4">
    <source>
        <dbReference type="ARBA" id="ARBA00023098"/>
    </source>
</evidence>
<dbReference type="SMART" id="SM00563">
    <property type="entry name" value="PlsC"/>
    <property type="match status" value="1"/>
</dbReference>
<sequence length="277" mass="30552">MRQFRSPFKASVRLLAFLLWTLLVIPVQAALLLLGRPVLPLARTVPRLYWRGVAWIVGFTLVVRGTPNPTRPTLFVANHASYLDIIVLGALLESVFVAKQEVRGWPGIGLLARLGRTTFVDRRPQKSLRQRDEMRGRMSGAAESMILFPEGTSNDGNRVLPFKSALLSVAETPLPDGAALPVQPVSVAYTRVDGIPMGRGWRPFYAWYGDMDLAPHLWDVLGMGTTTVEVDFYPPVTLDRFGSRKALADHCHGLIARGLVQSNAGRGARNQEEVVAS</sequence>
<proteinExistence type="predicted"/>